<dbReference type="Gene3D" id="2.40.160.10">
    <property type="entry name" value="Porin"/>
    <property type="match status" value="1"/>
</dbReference>
<dbReference type="InterPro" id="IPR023614">
    <property type="entry name" value="Porin_dom_sf"/>
</dbReference>
<evidence type="ECO:0000259" key="2">
    <source>
        <dbReference type="Pfam" id="PF13609"/>
    </source>
</evidence>
<dbReference type="EMBL" id="BNAP01000029">
    <property type="protein sequence ID" value="GHH01477.1"/>
    <property type="molecule type" value="Genomic_DNA"/>
</dbReference>
<evidence type="ECO:0000313" key="4">
    <source>
        <dbReference type="Proteomes" id="UP000611500"/>
    </source>
</evidence>
<feature type="domain" description="Porin" evidence="2">
    <location>
        <begin position="15"/>
        <end position="321"/>
    </location>
</feature>
<feature type="signal peptide" evidence="1">
    <location>
        <begin position="1"/>
        <end position="24"/>
    </location>
</feature>
<organism evidence="3 4">
    <name type="scientific">Pseudodonghicola xiamenensis</name>
    <dbReference type="NCBI Taxonomy" id="337702"/>
    <lineage>
        <taxon>Bacteria</taxon>
        <taxon>Pseudomonadati</taxon>
        <taxon>Pseudomonadota</taxon>
        <taxon>Alphaproteobacteria</taxon>
        <taxon>Rhodobacterales</taxon>
        <taxon>Paracoccaceae</taxon>
        <taxon>Pseudodonghicola</taxon>
    </lineage>
</organism>
<gene>
    <name evidence="3" type="ORF">GCM10010961_38720</name>
</gene>
<evidence type="ECO:0000313" key="3">
    <source>
        <dbReference type="EMBL" id="GHH01477.1"/>
    </source>
</evidence>
<reference evidence="3" key="2">
    <citation type="submission" date="2020-09" db="EMBL/GenBank/DDBJ databases">
        <authorList>
            <person name="Sun Q."/>
            <person name="Zhou Y."/>
        </authorList>
    </citation>
    <scope>NUCLEOTIDE SEQUENCE</scope>
    <source>
        <strain evidence="3">CGMCC 1.7081</strain>
    </source>
</reference>
<evidence type="ECO:0000256" key="1">
    <source>
        <dbReference type="SAM" id="SignalP"/>
    </source>
</evidence>
<dbReference type="InterPro" id="IPR033900">
    <property type="entry name" value="Gram_neg_porin_domain"/>
</dbReference>
<comment type="caution">
    <text evidence="3">The sequence shown here is derived from an EMBL/GenBank/DDBJ whole genome shotgun (WGS) entry which is preliminary data.</text>
</comment>
<feature type="chain" id="PRO_5035228967" description="Porin domain-containing protein" evidence="1">
    <location>
        <begin position="25"/>
        <end position="339"/>
    </location>
</feature>
<keyword evidence="1" id="KW-0732">Signal</keyword>
<dbReference type="Proteomes" id="UP000611500">
    <property type="component" value="Unassembled WGS sequence"/>
</dbReference>
<dbReference type="RefSeq" id="WP_028094902.1">
    <property type="nucleotide sequence ID" value="NZ_BNAP01000029.1"/>
</dbReference>
<dbReference type="SUPFAM" id="SSF56935">
    <property type="entry name" value="Porins"/>
    <property type="match status" value="1"/>
</dbReference>
<proteinExistence type="predicted"/>
<sequence length="339" mass="35829">MKKQLTVALYSSVPLLLLSSVAQAQEASRLSLGGSLEIGNDQVIHSDESSREIRDTYATGEINARFALTDTVVLFGGLTWESVVDPTEDRTFQQMGLYAHELGVEFDFGPAAVQAGKVHPVWGVAWDVAAGFYGTTLAEDYELSEQIGILASVDLGQAGALSYGVFYADDTVFSRSLGYNRGRNSSNDGGAGNTGKLNNVSMQWAKEWDDTYVHVGVRYLHAGTGDVKDEKGYLLGIGHSFAGGVDVLAEVAAFDGYGGTADDATYATLNAAYAIGDWTLSGTFASRDIDSEGRTNLTSVGAEYAFANGFVLGGALAYVDEAGTKDTALGVNLVIPFGD</sequence>
<accession>A0A8J3H8W5</accession>
<dbReference type="AlphaFoldDB" id="A0A8J3H8W5"/>
<protein>
    <recommendedName>
        <fullName evidence="2">Porin domain-containing protein</fullName>
    </recommendedName>
</protein>
<keyword evidence="4" id="KW-1185">Reference proteome</keyword>
<dbReference type="Pfam" id="PF13609">
    <property type="entry name" value="Porin_4"/>
    <property type="match status" value="1"/>
</dbReference>
<name>A0A8J3H8W5_9RHOB</name>
<reference evidence="3" key="1">
    <citation type="journal article" date="2014" name="Int. J. Syst. Evol. Microbiol.">
        <title>Complete genome sequence of Corynebacterium casei LMG S-19264T (=DSM 44701T), isolated from a smear-ripened cheese.</title>
        <authorList>
            <consortium name="US DOE Joint Genome Institute (JGI-PGF)"/>
            <person name="Walter F."/>
            <person name="Albersmeier A."/>
            <person name="Kalinowski J."/>
            <person name="Ruckert C."/>
        </authorList>
    </citation>
    <scope>NUCLEOTIDE SEQUENCE</scope>
    <source>
        <strain evidence="3">CGMCC 1.7081</strain>
    </source>
</reference>